<dbReference type="Proteomes" id="UP001224775">
    <property type="component" value="Unassembled WGS sequence"/>
</dbReference>
<accession>A0AAD8Y5P4</accession>
<organism evidence="3 4">
    <name type="scientific">Skeletonema marinoi</name>
    <dbReference type="NCBI Taxonomy" id="267567"/>
    <lineage>
        <taxon>Eukaryota</taxon>
        <taxon>Sar</taxon>
        <taxon>Stramenopiles</taxon>
        <taxon>Ochrophyta</taxon>
        <taxon>Bacillariophyta</taxon>
        <taxon>Coscinodiscophyceae</taxon>
        <taxon>Thalassiosirophycidae</taxon>
        <taxon>Thalassiosirales</taxon>
        <taxon>Skeletonemataceae</taxon>
        <taxon>Skeletonema</taxon>
        <taxon>Skeletonema marinoi-dohrnii complex</taxon>
    </lineage>
</organism>
<reference evidence="3" key="1">
    <citation type="submission" date="2023-06" db="EMBL/GenBank/DDBJ databases">
        <title>Survivors Of The Sea: Transcriptome response of Skeletonema marinoi to long-term dormancy.</title>
        <authorList>
            <person name="Pinder M.I.M."/>
            <person name="Kourtchenko O."/>
            <person name="Robertson E.K."/>
            <person name="Larsson T."/>
            <person name="Maumus F."/>
            <person name="Osuna-Cruz C.M."/>
            <person name="Vancaester E."/>
            <person name="Stenow R."/>
            <person name="Vandepoele K."/>
            <person name="Ploug H."/>
            <person name="Bruchert V."/>
            <person name="Godhe A."/>
            <person name="Topel M."/>
        </authorList>
    </citation>
    <scope>NUCLEOTIDE SEQUENCE</scope>
    <source>
        <strain evidence="3">R05AC</strain>
    </source>
</reference>
<name>A0AAD8Y5P4_9STRA</name>
<evidence type="ECO:0000313" key="4">
    <source>
        <dbReference type="Proteomes" id="UP001224775"/>
    </source>
</evidence>
<proteinExistence type="predicted"/>
<feature type="signal peptide" evidence="2">
    <location>
        <begin position="1"/>
        <end position="20"/>
    </location>
</feature>
<sequence length="149" mass="16132">MRRTSLSSVLLLSSLGVSTAFNVERKAPITVDHLKSLNRVVIASTFAILGWSGDHHHLDMNHPPPAYALQEKNEALCSTGFFTNVGAWYCTDIGNIGDEGQVKPLSKKDEVSVDSLMSKFNFEDSSTTEGDSSGKQVGNGESGKTNDRK</sequence>
<keyword evidence="2" id="KW-0732">Signal</keyword>
<feature type="region of interest" description="Disordered" evidence="1">
    <location>
        <begin position="122"/>
        <end position="149"/>
    </location>
</feature>
<evidence type="ECO:0000256" key="2">
    <source>
        <dbReference type="SAM" id="SignalP"/>
    </source>
</evidence>
<dbReference type="EMBL" id="JATAAI010000019">
    <property type="protein sequence ID" value="KAK1739115.1"/>
    <property type="molecule type" value="Genomic_DNA"/>
</dbReference>
<protein>
    <submittedName>
        <fullName evidence="3">Uncharacterized protein</fullName>
    </submittedName>
</protein>
<dbReference type="AlphaFoldDB" id="A0AAD8Y5P4"/>
<comment type="caution">
    <text evidence="3">The sequence shown here is derived from an EMBL/GenBank/DDBJ whole genome shotgun (WGS) entry which is preliminary data.</text>
</comment>
<feature type="chain" id="PRO_5041926811" evidence="2">
    <location>
        <begin position="21"/>
        <end position="149"/>
    </location>
</feature>
<gene>
    <name evidence="3" type="ORF">QTG54_010431</name>
</gene>
<feature type="compositionally biased region" description="Polar residues" evidence="1">
    <location>
        <begin position="123"/>
        <end position="136"/>
    </location>
</feature>
<keyword evidence="4" id="KW-1185">Reference proteome</keyword>
<evidence type="ECO:0000256" key="1">
    <source>
        <dbReference type="SAM" id="MobiDB-lite"/>
    </source>
</evidence>
<evidence type="ECO:0000313" key="3">
    <source>
        <dbReference type="EMBL" id="KAK1739115.1"/>
    </source>
</evidence>